<feature type="compositionally biased region" description="Polar residues" evidence="2">
    <location>
        <begin position="31"/>
        <end position="45"/>
    </location>
</feature>
<reference evidence="3 4" key="1">
    <citation type="journal article" date="2018" name="Nat. Ecol. Evol.">
        <title>Shark genomes provide insights into elasmobranch evolution and the origin of vertebrates.</title>
        <authorList>
            <person name="Hara Y"/>
            <person name="Yamaguchi K"/>
            <person name="Onimaru K"/>
            <person name="Kadota M"/>
            <person name="Koyanagi M"/>
            <person name="Keeley SD"/>
            <person name="Tatsumi K"/>
            <person name="Tanaka K"/>
            <person name="Motone F"/>
            <person name="Kageyama Y"/>
            <person name="Nozu R"/>
            <person name="Adachi N"/>
            <person name="Nishimura O"/>
            <person name="Nakagawa R"/>
            <person name="Tanegashima C"/>
            <person name="Kiyatake I"/>
            <person name="Matsumoto R"/>
            <person name="Murakumo K"/>
            <person name="Nishida K"/>
            <person name="Terakita A"/>
            <person name="Kuratani S"/>
            <person name="Sato K"/>
            <person name="Hyodo S Kuraku.S."/>
        </authorList>
    </citation>
    <scope>NUCLEOTIDE SEQUENCE [LARGE SCALE GENOMIC DNA]</scope>
</reference>
<organism evidence="3 4">
    <name type="scientific">Chiloscyllium punctatum</name>
    <name type="common">Brownbanded bambooshark</name>
    <name type="synonym">Hemiscyllium punctatum</name>
    <dbReference type="NCBI Taxonomy" id="137246"/>
    <lineage>
        <taxon>Eukaryota</taxon>
        <taxon>Metazoa</taxon>
        <taxon>Chordata</taxon>
        <taxon>Craniata</taxon>
        <taxon>Vertebrata</taxon>
        <taxon>Chondrichthyes</taxon>
        <taxon>Elasmobranchii</taxon>
        <taxon>Galeomorphii</taxon>
        <taxon>Galeoidea</taxon>
        <taxon>Orectolobiformes</taxon>
        <taxon>Hemiscylliidae</taxon>
        <taxon>Chiloscyllium</taxon>
    </lineage>
</organism>
<dbReference type="OMA" id="HIAHEEC"/>
<evidence type="ECO:0000256" key="2">
    <source>
        <dbReference type="SAM" id="MobiDB-lite"/>
    </source>
</evidence>
<comment type="caution">
    <text evidence="3">The sequence shown here is derived from an EMBL/GenBank/DDBJ whole genome shotgun (WGS) entry which is preliminary data.</text>
</comment>
<feature type="compositionally biased region" description="Basic and acidic residues" evidence="2">
    <location>
        <begin position="51"/>
        <end position="69"/>
    </location>
</feature>
<dbReference type="OrthoDB" id="20277at2759"/>
<name>A0A401SML5_CHIPU</name>
<dbReference type="Pfam" id="PF15393">
    <property type="entry name" value="DUF4615"/>
    <property type="match status" value="1"/>
</dbReference>
<dbReference type="PANTHER" id="PTHR13602">
    <property type="entry name" value="UPF0488 PROTEIN C8ORF33"/>
    <property type="match status" value="1"/>
</dbReference>
<comment type="similarity">
    <text evidence="1">Belongs to the UPF0488 family.</text>
</comment>
<dbReference type="Proteomes" id="UP000287033">
    <property type="component" value="Unassembled WGS sequence"/>
</dbReference>
<proteinExistence type="inferred from homology"/>
<evidence type="ECO:0000313" key="3">
    <source>
        <dbReference type="EMBL" id="GCC31627.1"/>
    </source>
</evidence>
<sequence length="257" mass="29382">MEEAANKNIQVELDCGIQQLQTGVFQLKLSSDQDNELQPGNSTEQPVPVTQDKKPKEEPMLLNHQEVKQVKTPQKRKSKVWCNKHMAEAERVGERQNNDRDGREKNSTASGEGQCLSSEEQLWREVDWCIEQLELGLRTQKAKPKQAEQAVRALKTLRSEKASLVKKRQVMRSIFGDYRKKMEEDWQKQFKSMLAATKSASIKPVGTQTKSQIFRKSVSSLKNVGDFSGSHSMKSEGSTVQCVHDEDHQSHFQFNFF</sequence>
<dbReference type="EMBL" id="BEZZ01000377">
    <property type="protein sequence ID" value="GCC31627.1"/>
    <property type="molecule type" value="Genomic_DNA"/>
</dbReference>
<gene>
    <name evidence="3" type="ORF">chiPu_0010087</name>
</gene>
<evidence type="ECO:0000256" key="1">
    <source>
        <dbReference type="ARBA" id="ARBA00005707"/>
    </source>
</evidence>
<keyword evidence="4" id="KW-1185">Reference proteome</keyword>
<accession>A0A401SML5</accession>
<feature type="compositionally biased region" description="Basic and acidic residues" evidence="2">
    <location>
        <begin position="85"/>
        <end position="106"/>
    </location>
</feature>
<dbReference type="STRING" id="137246.A0A401SML5"/>
<dbReference type="PANTHER" id="PTHR13602:SF2">
    <property type="entry name" value="UPF0488 PROTEIN C8ORF33"/>
    <property type="match status" value="1"/>
</dbReference>
<evidence type="ECO:0000313" key="4">
    <source>
        <dbReference type="Proteomes" id="UP000287033"/>
    </source>
</evidence>
<dbReference type="InterPro" id="IPR029274">
    <property type="entry name" value="DUF4615"/>
</dbReference>
<dbReference type="AlphaFoldDB" id="A0A401SML5"/>
<feature type="region of interest" description="Disordered" evidence="2">
    <location>
        <begin position="31"/>
        <end position="116"/>
    </location>
</feature>
<feature type="compositionally biased region" description="Polar residues" evidence="2">
    <location>
        <begin position="107"/>
        <end position="116"/>
    </location>
</feature>
<protein>
    <submittedName>
        <fullName evidence="3">Uncharacterized protein</fullName>
    </submittedName>
</protein>